<dbReference type="EMBL" id="CP009122">
    <property type="protein sequence ID" value="AJA11156.1"/>
    <property type="molecule type" value="Genomic_DNA"/>
</dbReference>
<gene>
    <name evidence="3" type="ORF">SKP52_21465</name>
</gene>
<proteinExistence type="predicted"/>
<dbReference type="PROSITE" id="PS50005">
    <property type="entry name" value="TPR"/>
    <property type="match status" value="1"/>
</dbReference>
<feature type="repeat" description="TPR" evidence="2">
    <location>
        <begin position="134"/>
        <end position="167"/>
    </location>
</feature>
<dbReference type="Pfam" id="PF13429">
    <property type="entry name" value="TPR_15"/>
    <property type="match status" value="1"/>
</dbReference>
<dbReference type="KEGG" id="sphk:SKP52_21465"/>
<accession>A0A0A7PM51</accession>
<keyword evidence="2" id="KW-0802">TPR repeat</keyword>
<dbReference type="SUPFAM" id="SSF48452">
    <property type="entry name" value="TPR-like"/>
    <property type="match status" value="1"/>
</dbReference>
<dbReference type="InterPro" id="IPR011990">
    <property type="entry name" value="TPR-like_helical_dom_sf"/>
</dbReference>
<sequence length="513" mass="56712">MLAEAARALNDNQLTRAEQLIRSSLVVSPENPDALRLLAAVAVATGHFADAERLLRGAICQAPGFVLAHADLCTLLGRQGRAAEALGLLDELIGAGDGPVWALSLKAATLTAERRADEALPVLRQLIARTPGAAIPQISYADALQTAGHLDQAVAAYRKALDLDPASGLAWWGLANLRVVRLSADDVMLMERAMEKAKPGLDRVRLGFALGKALGDQGRYEESFRRYEDANRVRGLLIHYDPQATEDFVRAAEAAFTSTLFDARAGHGNETDAPIFIVGMPRAGSTLVEQILASHPMVENLGELFELRNIAQQIAGREISNAALPGVIAALPAPQLREIGDSYIISTRRYRRTDRPFFTDKMPANWQLVPLILLILPKAKIIDVRRDPMACCLSNFTTYFNRHTSFPANLADLGRYHSDYAHLMDHLERVRPGRVYRLGYERLVEHPEAEIRKLLAALDLPFDAACLRPHENQRSIYTPSAQQVRQPINGEGLQRWRAYAPWLEGLRDQLENL</sequence>
<dbReference type="InterPro" id="IPR026634">
    <property type="entry name" value="TPST-like"/>
</dbReference>
<dbReference type="AlphaFoldDB" id="A0A0A7PM51"/>
<evidence type="ECO:0000313" key="3">
    <source>
        <dbReference type="EMBL" id="AJA11156.1"/>
    </source>
</evidence>
<evidence type="ECO:0000256" key="1">
    <source>
        <dbReference type="ARBA" id="ARBA00022679"/>
    </source>
</evidence>
<dbReference type="PANTHER" id="PTHR12788:SF10">
    <property type="entry name" value="PROTEIN-TYROSINE SULFOTRANSFERASE"/>
    <property type="match status" value="1"/>
</dbReference>
<keyword evidence="4" id="KW-1185">Reference proteome</keyword>
<organism evidence="3 4">
    <name type="scientific">Sphingopyxis fribergensis</name>
    <dbReference type="NCBI Taxonomy" id="1515612"/>
    <lineage>
        <taxon>Bacteria</taxon>
        <taxon>Pseudomonadati</taxon>
        <taxon>Pseudomonadota</taxon>
        <taxon>Alphaproteobacteria</taxon>
        <taxon>Sphingomonadales</taxon>
        <taxon>Sphingomonadaceae</taxon>
        <taxon>Sphingopyxis</taxon>
    </lineage>
</organism>
<dbReference type="InterPro" id="IPR027417">
    <property type="entry name" value="P-loop_NTPase"/>
</dbReference>
<dbReference type="Gene3D" id="1.25.40.10">
    <property type="entry name" value="Tetratricopeptide repeat domain"/>
    <property type="match status" value="1"/>
</dbReference>
<dbReference type="Proteomes" id="UP000030907">
    <property type="component" value="Chromosome"/>
</dbReference>
<keyword evidence="1" id="KW-0808">Transferase</keyword>
<dbReference type="Gene3D" id="3.40.50.300">
    <property type="entry name" value="P-loop containing nucleotide triphosphate hydrolases"/>
    <property type="match status" value="1"/>
</dbReference>
<dbReference type="InterPro" id="IPR019734">
    <property type="entry name" value="TPR_rpt"/>
</dbReference>
<reference evidence="3 4" key="1">
    <citation type="journal article" date="2015" name="Int. J. Syst. Evol. Microbiol.">
        <title>Description of Sphingopyxis fribergensis sp. nov. - a soil bacterium with the ability to degrade styrene and phenylacetic acid.</title>
        <authorList>
            <person name="Oelschlagel M."/>
            <person name="Ruckert C."/>
            <person name="Kalinowski J."/>
            <person name="Schmidt G."/>
            <person name="Schlomann M."/>
            <person name="Tischler D."/>
        </authorList>
    </citation>
    <scope>NUCLEOTIDE SEQUENCE [LARGE SCALE GENOMIC DNA]</scope>
    <source>
        <strain evidence="3 4">Kp5.2</strain>
    </source>
</reference>
<dbReference type="HOGENOM" id="CLU_017034_1_0_5"/>
<dbReference type="Pfam" id="PF13469">
    <property type="entry name" value="Sulfotransfer_3"/>
    <property type="match status" value="1"/>
</dbReference>
<dbReference type="STRING" id="1515612.SKP52_21465"/>
<dbReference type="SUPFAM" id="SSF52540">
    <property type="entry name" value="P-loop containing nucleoside triphosphate hydrolases"/>
    <property type="match status" value="1"/>
</dbReference>
<name>A0A0A7PM51_9SPHN</name>
<dbReference type="PANTHER" id="PTHR12788">
    <property type="entry name" value="PROTEIN-TYROSINE SULFOTRANSFERASE 2"/>
    <property type="match status" value="1"/>
</dbReference>
<evidence type="ECO:0000256" key="2">
    <source>
        <dbReference type="PROSITE-ProRule" id="PRU00339"/>
    </source>
</evidence>
<dbReference type="GO" id="GO:0008476">
    <property type="term" value="F:protein-tyrosine sulfotransferase activity"/>
    <property type="evidence" value="ECO:0007669"/>
    <property type="project" value="InterPro"/>
</dbReference>
<protein>
    <submittedName>
        <fullName evidence="3">Uncharacterized protein</fullName>
    </submittedName>
</protein>
<evidence type="ECO:0000313" key="4">
    <source>
        <dbReference type="Proteomes" id="UP000030907"/>
    </source>
</evidence>